<keyword evidence="3" id="KW-1185">Reference proteome</keyword>
<sequence length="170" mass="18517">MILQLLHRKGGRTFGQRERETGMKQKLLTQDKEVNLEQVHRRMNSLMDEDMAHKQIPAPSIEISALDIGSIQPSQPLESVRDYPGTGLSVSTFLQEQGHGVGRTLAQGPGSTLPLPLSSSTIPSIQCKHRSPNGGLFRQSPVKTPMPMSYQSVPGGPIPEAIESTHSTSI</sequence>
<dbReference type="OrthoDB" id="5984008at2759"/>
<evidence type="ECO:0000313" key="3">
    <source>
        <dbReference type="Proteomes" id="UP001152803"/>
    </source>
</evidence>
<name>A0A9Q1DZQ8_CONCO</name>
<reference evidence="2" key="1">
    <citation type="journal article" date="2023" name="Science">
        <title>Genome structures resolve the early diversification of teleost fishes.</title>
        <authorList>
            <person name="Parey E."/>
            <person name="Louis A."/>
            <person name="Montfort J."/>
            <person name="Bouchez O."/>
            <person name="Roques C."/>
            <person name="Iampietro C."/>
            <person name="Lluch J."/>
            <person name="Castinel A."/>
            <person name="Donnadieu C."/>
            <person name="Desvignes T."/>
            <person name="Floi Bucao C."/>
            <person name="Jouanno E."/>
            <person name="Wen M."/>
            <person name="Mejri S."/>
            <person name="Dirks R."/>
            <person name="Jansen H."/>
            <person name="Henkel C."/>
            <person name="Chen W.J."/>
            <person name="Zahm M."/>
            <person name="Cabau C."/>
            <person name="Klopp C."/>
            <person name="Thompson A.W."/>
            <person name="Robinson-Rechavi M."/>
            <person name="Braasch I."/>
            <person name="Lecointre G."/>
            <person name="Bobe J."/>
            <person name="Postlethwait J.H."/>
            <person name="Berthelot C."/>
            <person name="Roest Crollius H."/>
            <person name="Guiguen Y."/>
        </authorList>
    </citation>
    <scope>NUCLEOTIDE SEQUENCE</scope>
    <source>
        <strain evidence="2">Concon-B</strain>
    </source>
</reference>
<gene>
    <name evidence="2" type="ORF">COCON_G00036320</name>
</gene>
<feature type="region of interest" description="Disordered" evidence="1">
    <location>
        <begin position="149"/>
        <end position="170"/>
    </location>
</feature>
<proteinExistence type="predicted"/>
<dbReference type="Proteomes" id="UP001152803">
    <property type="component" value="Unassembled WGS sequence"/>
</dbReference>
<organism evidence="2 3">
    <name type="scientific">Conger conger</name>
    <name type="common">Conger eel</name>
    <name type="synonym">Muraena conger</name>
    <dbReference type="NCBI Taxonomy" id="82655"/>
    <lineage>
        <taxon>Eukaryota</taxon>
        <taxon>Metazoa</taxon>
        <taxon>Chordata</taxon>
        <taxon>Craniata</taxon>
        <taxon>Vertebrata</taxon>
        <taxon>Euteleostomi</taxon>
        <taxon>Actinopterygii</taxon>
        <taxon>Neopterygii</taxon>
        <taxon>Teleostei</taxon>
        <taxon>Anguilliformes</taxon>
        <taxon>Congridae</taxon>
        <taxon>Conger</taxon>
    </lineage>
</organism>
<dbReference type="EMBL" id="JAFJMO010000002">
    <property type="protein sequence ID" value="KAJ8284782.1"/>
    <property type="molecule type" value="Genomic_DNA"/>
</dbReference>
<protein>
    <submittedName>
        <fullName evidence="2">Uncharacterized protein</fullName>
    </submittedName>
</protein>
<comment type="caution">
    <text evidence="2">The sequence shown here is derived from an EMBL/GenBank/DDBJ whole genome shotgun (WGS) entry which is preliminary data.</text>
</comment>
<evidence type="ECO:0000256" key="1">
    <source>
        <dbReference type="SAM" id="MobiDB-lite"/>
    </source>
</evidence>
<dbReference type="AlphaFoldDB" id="A0A9Q1DZQ8"/>
<accession>A0A9Q1DZQ8</accession>
<evidence type="ECO:0000313" key="2">
    <source>
        <dbReference type="EMBL" id="KAJ8284782.1"/>
    </source>
</evidence>